<proteinExistence type="predicted"/>
<organism evidence="3 4">
    <name type="scientific">Pseudomarimonas salicorniae</name>
    <dbReference type="NCBI Taxonomy" id="2933270"/>
    <lineage>
        <taxon>Bacteria</taxon>
        <taxon>Pseudomonadati</taxon>
        <taxon>Pseudomonadota</taxon>
        <taxon>Gammaproteobacteria</taxon>
        <taxon>Lysobacterales</taxon>
        <taxon>Lysobacteraceae</taxon>
        <taxon>Pseudomarimonas</taxon>
    </lineage>
</organism>
<feature type="signal peptide" evidence="1">
    <location>
        <begin position="1"/>
        <end position="23"/>
    </location>
</feature>
<dbReference type="PROSITE" id="PS50234">
    <property type="entry name" value="VWFA"/>
    <property type="match status" value="1"/>
</dbReference>
<dbReference type="Gene3D" id="3.40.50.410">
    <property type="entry name" value="von Willebrand factor, type A domain"/>
    <property type="match status" value="1"/>
</dbReference>
<feature type="chain" id="PRO_5045326206" evidence="1">
    <location>
        <begin position="24"/>
        <end position="641"/>
    </location>
</feature>
<gene>
    <name evidence="3" type="ORF">M0G41_08265</name>
</gene>
<dbReference type="SUPFAM" id="SSF53300">
    <property type="entry name" value="vWA-like"/>
    <property type="match status" value="1"/>
</dbReference>
<dbReference type="Proteomes" id="UP001431449">
    <property type="component" value="Unassembled WGS sequence"/>
</dbReference>
<dbReference type="InterPro" id="IPR036465">
    <property type="entry name" value="vWFA_dom_sf"/>
</dbReference>
<evidence type="ECO:0000256" key="1">
    <source>
        <dbReference type="SAM" id="SignalP"/>
    </source>
</evidence>
<comment type="caution">
    <text evidence="3">The sequence shown here is derived from an EMBL/GenBank/DDBJ whole genome shotgun (WGS) entry which is preliminary data.</text>
</comment>
<dbReference type="Pfam" id="PF00092">
    <property type="entry name" value="VWA"/>
    <property type="match status" value="1"/>
</dbReference>
<evidence type="ECO:0000313" key="4">
    <source>
        <dbReference type="Proteomes" id="UP001431449"/>
    </source>
</evidence>
<reference evidence="3" key="1">
    <citation type="submission" date="2022-04" db="EMBL/GenBank/DDBJ databases">
        <title>Lysobacter sp. CAU 1642 isolated from sea sand.</title>
        <authorList>
            <person name="Kim W."/>
        </authorList>
    </citation>
    <scope>NUCLEOTIDE SEQUENCE</scope>
    <source>
        <strain evidence="3">CAU 1642</strain>
    </source>
</reference>
<evidence type="ECO:0000313" key="3">
    <source>
        <dbReference type="EMBL" id="MCK7593661.1"/>
    </source>
</evidence>
<protein>
    <submittedName>
        <fullName evidence="3">VWA domain-containing protein</fullName>
    </submittedName>
</protein>
<evidence type="ECO:0000259" key="2">
    <source>
        <dbReference type="PROSITE" id="PS50234"/>
    </source>
</evidence>
<dbReference type="InterPro" id="IPR002035">
    <property type="entry name" value="VWF_A"/>
</dbReference>
<name>A0ABT0GGK4_9GAMM</name>
<feature type="domain" description="VWFA" evidence="2">
    <location>
        <begin position="404"/>
        <end position="586"/>
    </location>
</feature>
<keyword evidence="1" id="KW-0732">Signal</keyword>
<dbReference type="SMART" id="SM00327">
    <property type="entry name" value="VWA"/>
    <property type="match status" value="1"/>
</dbReference>
<dbReference type="RefSeq" id="WP_248207664.1">
    <property type="nucleotide sequence ID" value="NZ_JALNMH010000006.1"/>
</dbReference>
<sequence>MLSALSPRRLVPLLLLMSCVVPAARGEIVLSAPQNAPVDTLIEVSASGAVPERSFFSVVAVDAGEGSYDAYTYYQPEAVELLVPDQPGNWELRLLGPDSPYPTLARRPISLVRPEASLEAAATSAIGAPVTVRWRGPSSSREFITIVPADAAEGSYEAYQYAKGEGSGEVSLAAPVQPGAYEIRFLSGTRYLTLASQPLVVGDVETALDFPASVEAGGRIEVSWRGPGNPRDFLTIVAVDAAESDYGAYGYTRDNPVQLPVPETPGRYEVRYLVADSSRVLARAPLTVGATQASLQAPAEVEADSEFEVLFSGPDNEGDYVAVTRVDDPSRYLTYSYTRRGSPLPLRAPAEPGEYRLHYLTAREDRSLASQPIRVVPGDARGSLKVLAAPDGVGTAADGGGALTVALILDASGSMLQRLDGRRRIELAREALDTLVADGLPDASKVALRVFGHRKPDACDTELLSPLAALDRTAMRRQIAGIEARNLARTPIADSLAAVAEDLAGVEGRAVVVLVTDGEETCDGDPAAAIAGLRQQGFQVVLNVVGFAVDEHALEREFARWAELGGGAYFSARDGAALAAGVRQAVRLPFVVLRDGRRVGAGFVGGASLELPVGRYEVEVAGQRQSVEVAAGRETRLSAGS</sequence>
<accession>A0ABT0GGK4</accession>
<dbReference type="EMBL" id="JALNMH010000006">
    <property type="protein sequence ID" value="MCK7593661.1"/>
    <property type="molecule type" value="Genomic_DNA"/>
</dbReference>
<keyword evidence="4" id="KW-1185">Reference proteome</keyword>